<dbReference type="Gene3D" id="3.40.50.2000">
    <property type="entry name" value="Glycogen Phosphorylase B"/>
    <property type="match status" value="2"/>
</dbReference>
<evidence type="ECO:0000313" key="7">
    <source>
        <dbReference type="EMBL" id="CAI0443817.1"/>
    </source>
</evidence>
<comment type="catalytic activity">
    <reaction evidence="4">
        <text>an anthocyanidin + UDP-alpha-D-glucose + H(+) = an anthocyanidin 3-O-beta-D-glucoside + UDP</text>
        <dbReference type="Rhea" id="RHEA:20093"/>
        <dbReference type="ChEBI" id="CHEBI:15378"/>
        <dbReference type="ChEBI" id="CHEBI:16307"/>
        <dbReference type="ChEBI" id="CHEBI:58223"/>
        <dbReference type="ChEBI" id="CHEBI:58885"/>
        <dbReference type="ChEBI" id="CHEBI:143576"/>
        <dbReference type="EC" id="2.4.1.115"/>
    </reaction>
</comment>
<keyword evidence="5" id="KW-0328">Glycosyltransferase</keyword>
<evidence type="ECO:0000313" key="8">
    <source>
        <dbReference type="Proteomes" id="UP001154282"/>
    </source>
</evidence>
<comment type="pathway">
    <text evidence="1">Pigment biosynthesis; anthocyanin biosynthesis.</text>
</comment>
<keyword evidence="3 5" id="KW-0808">Transferase</keyword>
<dbReference type="Pfam" id="PF00201">
    <property type="entry name" value="UDPGT"/>
    <property type="match status" value="1"/>
</dbReference>
<keyword evidence="8" id="KW-1185">Reference proteome</keyword>
<evidence type="ECO:0000256" key="5">
    <source>
        <dbReference type="RuleBase" id="RU003718"/>
    </source>
</evidence>
<dbReference type="CDD" id="cd03784">
    <property type="entry name" value="GT1_Gtf-like"/>
    <property type="match status" value="1"/>
</dbReference>
<name>A0AAV0MAR1_9ROSI</name>
<evidence type="ECO:0000256" key="4">
    <source>
        <dbReference type="ARBA" id="ARBA00047606"/>
    </source>
</evidence>
<evidence type="ECO:0000256" key="1">
    <source>
        <dbReference type="ARBA" id="ARBA00004935"/>
    </source>
</evidence>
<dbReference type="InterPro" id="IPR002213">
    <property type="entry name" value="UDP_glucos_trans"/>
</dbReference>
<evidence type="ECO:0000256" key="6">
    <source>
        <dbReference type="RuleBase" id="RU362057"/>
    </source>
</evidence>
<dbReference type="PANTHER" id="PTHR11926">
    <property type="entry name" value="GLUCOSYL/GLUCURONOSYL TRANSFERASES"/>
    <property type="match status" value="1"/>
</dbReference>
<sequence>MAESDGRPLPTTTPPHVLIFPFPAQGHITSMLNLAELLCLSNLRVTFLNSDYNHRRLLQFTSVKSRFAVYPELFYMLGIADGLPTDHPRCGEQILDLFESMRSVTKPLFKDLLLSIRPPLDCVISDGGLDFPLDVAGEVGIPVVHFRTIGASCFWTYFCIPDLIEAGELPVRGGEEEMDRLITKVPGAEGFLRCRDLPSLCRGRDLSHPYLQGMVSATRLSSKAYALILNTFPDLEGPILTQINSHCHKMYPIGPIHEHLRTKLKNLKPTQESSSSSSSSLWEEDRTCLGWLNGQPPKSVLYVNFGSITVMKPDDIIEIWHGLINSKQRFLWVMRQGSVVAELGSNSNSNTSTFPEELVKGYPGEEHMVVSGWVPQKEVLDHGAVGGFLTHSGWNSTLETIVAGVPMICLPYFADQQVNSRFTSEVWKLGLDMKDACERKVVEKVVTELMVERREELGSRAARMAELARRSVGLDGSSGRNLEALIEDIRSMRRS</sequence>
<dbReference type="AlphaFoldDB" id="A0AAV0MAR1"/>
<proteinExistence type="inferred from homology"/>
<dbReference type="Proteomes" id="UP001154282">
    <property type="component" value="Unassembled WGS sequence"/>
</dbReference>
<dbReference type="FunFam" id="3.40.50.2000:FF:000060">
    <property type="entry name" value="Glycosyltransferase"/>
    <property type="match status" value="1"/>
</dbReference>
<organism evidence="7 8">
    <name type="scientific">Linum tenue</name>
    <dbReference type="NCBI Taxonomy" id="586396"/>
    <lineage>
        <taxon>Eukaryota</taxon>
        <taxon>Viridiplantae</taxon>
        <taxon>Streptophyta</taxon>
        <taxon>Embryophyta</taxon>
        <taxon>Tracheophyta</taxon>
        <taxon>Spermatophyta</taxon>
        <taxon>Magnoliopsida</taxon>
        <taxon>eudicotyledons</taxon>
        <taxon>Gunneridae</taxon>
        <taxon>Pentapetalae</taxon>
        <taxon>rosids</taxon>
        <taxon>fabids</taxon>
        <taxon>Malpighiales</taxon>
        <taxon>Linaceae</taxon>
        <taxon>Linum</taxon>
    </lineage>
</organism>
<dbReference type="GO" id="GO:0047213">
    <property type="term" value="F:anthocyanidin 3-O-glucosyltransferase activity"/>
    <property type="evidence" value="ECO:0007669"/>
    <property type="project" value="UniProtKB-EC"/>
</dbReference>
<dbReference type="InterPro" id="IPR035595">
    <property type="entry name" value="UDP_glycos_trans_CS"/>
</dbReference>
<dbReference type="EC" id="2.4.1.-" evidence="6"/>
<comment type="similarity">
    <text evidence="2 5">Belongs to the UDP-glycosyltransferase family.</text>
</comment>
<dbReference type="GO" id="GO:0080044">
    <property type="term" value="F:quercetin 7-O-glucosyltransferase activity"/>
    <property type="evidence" value="ECO:0007669"/>
    <property type="project" value="TreeGrafter"/>
</dbReference>
<dbReference type="PANTHER" id="PTHR11926:SF1392">
    <property type="entry name" value="GLYCOSYLTRANSFERASE"/>
    <property type="match status" value="1"/>
</dbReference>
<dbReference type="PROSITE" id="PS00375">
    <property type="entry name" value="UDPGT"/>
    <property type="match status" value="1"/>
</dbReference>
<reference evidence="7" key="1">
    <citation type="submission" date="2022-08" db="EMBL/GenBank/DDBJ databases">
        <authorList>
            <person name="Gutierrez-Valencia J."/>
        </authorList>
    </citation>
    <scope>NUCLEOTIDE SEQUENCE</scope>
</reference>
<comment type="caution">
    <text evidence="7">The sequence shown here is derived from an EMBL/GenBank/DDBJ whole genome shotgun (WGS) entry which is preliminary data.</text>
</comment>
<evidence type="ECO:0000256" key="2">
    <source>
        <dbReference type="ARBA" id="ARBA00009995"/>
    </source>
</evidence>
<evidence type="ECO:0000256" key="3">
    <source>
        <dbReference type="ARBA" id="ARBA00022679"/>
    </source>
</evidence>
<protein>
    <recommendedName>
        <fullName evidence="6">Glycosyltransferase</fullName>
        <ecNumber evidence="6">2.4.1.-</ecNumber>
    </recommendedName>
</protein>
<dbReference type="GO" id="GO:0080043">
    <property type="term" value="F:quercetin 3-O-glucosyltransferase activity"/>
    <property type="evidence" value="ECO:0007669"/>
    <property type="project" value="TreeGrafter"/>
</dbReference>
<dbReference type="SUPFAM" id="SSF53756">
    <property type="entry name" value="UDP-Glycosyltransferase/glycogen phosphorylase"/>
    <property type="match status" value="1"/>
</dbReference>
<accession>A0AAV0MAR1</accession>
<dbReference type="EMBL" id="CAMGYJ010000007">
    <property type="protein sequence ID" value="CAI0443817.1"/>
    <property type="molecule type" value="Genomic_DNA"/>
</dbReference>
<gene>
    <name evidence="7" type="ORF">LITE_LOCUS27836</name>
</gene>